<name>A0A9D6V5V1_9BACT</name>
<dbReference type="Pfam" id="PF06386">
    <property type="entry name" value="GvpL_GvpF"/>
    <property type="match status" value="1"/>
</dbReference>
<sequence>MPNALYLFCLARGRLVPFLDGTGITGSEMLIMKDFSNVTAVVCEVPEDEFSGSSAETNLQDLGWVGLRAVRHEQVVEEVMRYSPVLPARFGSLFSSLENLASLVESNIAAINMFLDHVADKEEWSVKGSLSKTKALEEIFFNKLKGMSESFSSLSPGMRYFKERQIRAEAEKELAGWVKKACNTVSEELIGLCASSRQRKIISLSKEESDKQTVVNWAFLLDHSLVGDFLKGVDSANARYNSKGLFFECSGPWPPYSFCPSLESESDA</sequence>
<evidence type="ECO:0000256" key="1">
    <source>
        <dbReference type="ARBA" id="ARBA00022987"/>
    </source>
</evidence>
<dbReference type="EMBL" id="JACRDE010000475">
    <property type="protein sequence ID" value="MBI5251424.1"/>
    <property type="molecule type" value="Genomic_DNA"/>
</dbReference>
<reference evidence="4" key="1">
    <citation type="submission" date="2020-07" db="EMBL/GenBank/DDBJ databases">
        <title>Huge and variable diversity of episymbiotic CPR bacteria and DPANN archaea in groundwater ecosystems.</title>
        <authorList>
            <person name="He C.Y."/>
            <person name="Keren R."/>
            <person name="Whittaker M."/>
            <person name="Farag I.F."/>
            <person name="Doudna J."/>
            <person name="Cate J.H.D."/>
            <person name="Banfield J.F."/>
        </authorList>
    </citation>
    <scope>NUCLEOTIDE SEQUENCE</scope>
    <source>
        <strain evidence="4">NC_groundwater_1664_Pr3_B-0.1um_52_9</strain>
    </source>
</reference>
<dbReference type="InterPro" id="IPR009430">
    <property type="entry name" value="GvpL/GvpF"/>
</dbReference>
<dbReference type="PANTHER" id="PTHR36852">
    <property type="entry name" value="PROTEIN GVPL 2"/>
    <property type="match status" value="1"/>
</dbReference>
<dbReference type="PANTHER" id="PTHR36852:SF1">
    <property type="entry name" value="PROTEIN GVPL 2"/>
    <property type="match status" value="1"/>
</dbReference>
<evidence type="ECO:0000313" key="4">
    <source>
        <dbReference type="EMBL" id="MBI5251424.1"/>
    </source>
</evidence>
<proteinExistence type="inferred from homology"/>
<dbReference type="GO" id="GO:0031411">
    <property type="term" value="C:gas vesicle"/>
    <property type="evidence" value="ECO:0007669"/>
    <property type="project" value="UniProtKB-SubCell"/>
</dbReference>
<keyword evidence="1" id="KW-0304">Gas vesicle</keyword>
<evidence type="ECO:0000256" key="3">
    <source>
        <dbReference type="ARBA" id="ARBA00035643"/>
    </source>
</evidence>
<protein>
    <submittedName>
        <fullName evidence="4">GvpL/GvpF family gas vesicle protein</fullName>
    </submittedName>
</protein>
<organism evidence="4 5">
    <name type="scientific">Desulfomonile tiedjei</name>
    <dbReference type="NCBI Taxonomy" id="2358"/>
    <lineage>
        <taxon>Bacteria</taxon>
        <taxon>Pseudomonadati</taxon>
        <taxon>Thermodesulfobacteriota</taxon>
        <taxon>Desulfomonilia</taxon>
        <taxon>Desulfomonilales</taxon>
        <taxon>Desulfomonilaceae</taxon>
        <taxon>Desulfomonile</taxon>
    </lineage>
</organism>
<comment type="similarity">
    <text evidence="3">Belongs to the gas vesicle GvpF/GvpL family.</text>
</comment>
<evidence type="ECO:0000256" key="2">
    <source>
        <dbReference type="ARBA" id="ARBA00035108"/>
    </source>
</evidence>
<gene>
    <name evidence="4" type="ORF">HY912_18200</name>
</gene>
<dbReference type="AlphaFoldDB" id="A0A9D6V5V1"/>
<comment type="caution">
    <text evidence="4">The sequence shown here is derived from an EMBL/GenBank/DDBJ whole genome shotgun (WGS) entry which is preliminary data.</text>
</comment>
<evidence type="ECO:0000313" key="5">
    <source>
        <dbReference type="Proteomes" id="UP000807825"/>
    </source>
</evidence>
<dbReference type="GO" id="GO:0031412">
    <property type="term" value="P:gas vesicle organization"/>
    <property type="evidence" value="ECO:0007669"/>
    <property type="project" value="InterPro"/>
</dbReference>
<comment type="subcellular location">
    <subcellularLocation>
        <location evidence="2">Gas vesicle</location>
    </subcellularLocation>
</comment>
<dbReference type="Proteomes" id="UP000807825">
    <property type="component" value="Unassembled WGS sequence"/>
</dbReference>
<accession>A0A9D6V5V1</accession>